<feature type="domain" description="Poly(A) RNA polymerase mitochondrial-like central palm" evidence="6">
    <location>
        <begin position="1172"/>
        <end position="1267"/>
    </location>
</feature>
<gene>
    <name evidence="7" type="ORF">C5167_012289</name>
</gene>
<feature type="region of interest" description="Disordered" evidence="3">
    <location>
        <begin position="987"/>
        <end position="1048"/>
    </location>
</feature>
<dbReference type="Gramene" id="RZC53438">
    <property type="protein sequence ID" value="RZC53438"/>
    <property type="gene ID" value="C5167_012289"/>
</dbReference>
<feature type="compositionally biased region" description="Basic and acidic residues" evidence="3">
    <location>
        <begin position="615"/>
        <end position="626"/>
    </location>
</feature>
<organism evidence="7 8">
    <name type="scientific">Papaver somniferum</name>
    <name type="common">Opium poppy</name>
    <dbReference type="NCBI Taxonomy" id="3469"/>
    <lineage>
        <taxon>Eukaryota</taxon>
        <taxon>Viridiplantae</taxon>
        <taxon>Streptophyta</taxon>
        <taxon>Embryophyta</taxon>
        <taxon>Tracheophyta</taxon>
        <taxon>Spermatophyta</taxon>
        <taxon>Magnoliopsida</taxon>
        <taxon>Ranunculales</taxon>
        <taxon>Papaveraceae</taxon>
        <taxon>Papaveroideae</taxon>
        <taxon>Papaver</taxon>
    </lineage>
</organism>
<keyword evidence="2" id="KW-0460">Magnesium</keyword>
<feature type="compositionally biased region" description="Basic residues" evidence="3">
    <location>
        <begin position="490"/>
        <end position="500"/>
    </location>
</feature>
<keyword evidence="8" id="KW-1185">Reference proteome</keyword>
<dbReference type="GO" id="GO:1990817">
    <property type="term" value="F:poly(A) RNA polymerase activity"/>
    <property type="evidence" value="ECO:0007669"/>
    <property type="project" value="InterPro"/>
</dbReference>
<dbReference type="Proteomes" id="UP000316621">
    <property type="component" value="Chromosome 3"/>
</dbReference>
<dbReference type="GO" id="GO:0031499">
    <property type="term" value="C:TRAMP complex"/>
    <property type="evidence" value="ECO:0007669"/>
    <property type="project" value="TreeGrafter"/>
</dbReference>
<dbReference type="GO" id="GO:0046872">
    <property type="term" value="F:metal ion binding"/>
    <property type="evidence" value="ECO:0007669"/>
    <property type="project" value="UniProtKB-KW"/>
</dbReference>
<evidence type="ECO:0000256" key="2">
    <source>
        <dbReference type="ARBA" id="ARBA00022842"/>
    </source>
</evidence>
<evidence type="ECO:0000256" key="1">
    <source>
        <dbReference type="ARBA" id="ARBA00022723"/>
    </source>
</evidence>
<reference evidence="7 8" key="1">
    <citation type="journal article" date="2018" name="Science">
        <title>The opium poppy genome and morphinan production.</title>
        <authorList>
            <person name="Guo L."/>
            <person name="Winzer T."/>
            <person name="Yang X."/>
            <person name="Li Y."/>
            <person name="Ning Z."/>
            <person name="He Z."/>
            <person name="Teodor R."/>
            <person name="Lu Y."/>
            <person name="Bowser T.A."/>
            <person name="Graham I.A."/>
            <person name="Ye K."/>
        </authorList>
    </citation>
    <scope>NUCLEOTIDE SEQUENCE [LARGE SCALE GENOMIC DNA]</scope>
    <source>
        <strain evidence="8">cv. HN1</strain>
        <tissue evidence="7">Leaves</tissue>
    </source>
</reference>
<feature type="compositionally biased region" description="Polar residues" evidence="3">
    <location>
        <begin position="552"/>
        <end position="572"/>
    </location>
</feature>
<dbReference type="GO" id="GO:0003729">
    <property type="term" value="F:mRNA binding"/>
    <property type="evidence" value="ECO:0007669"/>
    <property type="project" value="TreeGrafter"/>
</dbReference>
<feature type="domain" description="PAP-associated" evidence="5">
    <location>
        <begin position="1411"/>
        <end position="1461"/>
    </location>
</feature>
<dbReference type="OMA" id="ERRYSWD"/>
<keyword evidence="1" id="KW-0479">Metal-binding</keyword>
<dbReference type="InterPro" id="IPR045862">
    <property type="entry name" value="Trf4-like"/>
</dbReference>
<dbReference type="InterPro" id="IPR054708">
    <property type="entry name" value="MTPAP-like_central"/>
</dbReference>
<proteinExistence type="predicted"/>
<feature type="compositionally biased region" description="Polar residues" evidence="3">
    <location>
        <begin position="524"/>
        <end position="545"/>
    </location>
</feature>
<dbReference type="SUPFAM" id="SSF81301">
    <property type="entry name" value="Nucleotidyltransferase"/>
    <property type="match status" value="1"/>
</dbReference>
<evidence type="ECO:0000313" key="8">
    <source>
        <dbReference type="Proteomes" id="UP000316621"/>
    </source>
</evidence>
<evidence type="ECO:0000259" key="5">
    <source>
        <dbReference type="Pfam" id="PF03828"/>
    </source>
</evidence>
<accession>A0A4Y7J106</accession>
<feature type="compositionally biased region" description="Basic residues" evidence="3">
    <location>
        <begin position="419"/>
        <end position="430"/>
    </location>
</feature>
<dbReference type="InterPro" id="IPR043519">
    <property type="entry name" value="NT_sf"/>
</dbReference>
<dbReference type="Gene3D" id="1.10.1410.10">
    <property type="match status" value="1"/>
</dbReference>
<evidence type="ECO:0000259" key="6">
    <source>
        <dbReference type="Pfam" id="PF22600"/>
    </source>
</evidence>
<evidence type="ECO:0008006" key="9">
    <source>
        <dbReference type="Google" id="ProtNLM"/>
    </source>
</evidence>
<dbReference type="PANTHER" id="PTHR23092">
    <property type="entry name" value="POLY(A) RNA POLYMERASE"/>
    <property type="match status" value="1"/>
</dbReference>
<feature type="transmembrane region" description="Helical" evidence="4">
    <location>
        <begin position="1708"/>
        <end position="1728"/>
    </location>
</feature>
<name>A0A4Y7J106_PAPSO</name>
<dbReference type="GO" id="GO:0043634">
    <property type="term" value="P:polyadenylation-dependent ncRNA catabolic process"/>
    <property type="evidence" value="ECO:0007669"/>
    <property type="project" value="TreeGrafter"/>
</dbReference>
<feature type="region of interest" description="Disordered" evidence="3">
    <location>
        <begin position="614"/>
        <end position="649"/>
    </location>
</feature>
<sequence length="1756" mass="193006">MDSSNTLIDSLTAHISLYHHSSSSSSTSSSKSNPRTSILRWFSSLTIHQRQSYLTIFDEKFIEILTQMQTKLLKNGHGFFILLPDLLSHDDRLPSLCFRRSNGLLTRVSQSNQAQNKVHQSIRLFSSEADTEKKTSMAKLDCITVSEEMVRDVDGFVEVMDSISGGEFLRGEEEKKNSSSSSNSGEWKEMNWLKAKGYYSVEAFLVNRLEIALRLSWLHCNVNSNSKRRVKEKEANVAGVASNIYWRNKGCMDWWAALDPGLRNNISRIVLGKASKFLMSEIMKGGNIASELEMRLFGARNERFERQRSIKIVSADSEFLPPRIQSPVSGKQNHWSKLCNCLSVLQEISSTIVECQHSDIENEKLFFSTIGSIRTTYDVLLRKFRGLLMVVSSDCIKLELLEGDSLSSPGNKVAGKIGVGKKRGKGKNRNVGKPSHDSKSRVATVASQKHPEEHGSEDGKETQNPSSAIIPQGEDRKLLDCSTGLVAGKSGKKNRSRSRNQRSSLKEPVTIENSKVRNKKPASLSVSFQSDDGTVVSSAGASAGQQIPEDISAQSSSFHKPDSGNDSEVTNNGQENSVCLIEGSCNLGTSVISPGEETLEYKLVSQVVTTVSPSRHIDRNSNEKLKQQNLGQSSATTPQPLASSAPLITNESNNKTASIQGRVGGNCPPQGPTSFLDCASYELPSLAAVQFSSVNSQHLPAATDRLHLDVGCNWRNHFQQSFVATRHESINPSIEGARSKMLPRPTSMSLDWPPMVRTASRLAASVACNYESGFIPRLQSPYRQGFTPHNVQINGKMSEEESKYPGVILDLCDRPPELAADDSESHWVSEEEYEVHPYSERDYSQFFGGGVMYWNTSDPAVAGFSRPPSLSSEDSSWAWHEADLNRSIDDMVGFSSPYSANGMASPPSVPFCSPFDPLGPGHQTLSYVIPPNEVTGNGAVEENVSVSLGNASCGTVEGQSGDSFPYPILPPIIIPNMSRKGSRSEFRLSHDHKSPCIPPATRREQPRIKRPPSPVVLCVPRPPCPPPPSPVGESRRRRGFPTVRSGSSSPRHWGMRSWYHDGTNCEEARLCVDGAEVIWPSWTRKSLSTTPLIQPLPGALLQDQLITISQLALDLEHPDVALPLQPPDLLNSPGRKVSLSLIQNLLHDEIDSFCKQVAAKNLIRKPYINWSVKRVARSLQVLWPRSRTSIFGSNATGLSLPSSDLDLVVCLPPVRNLEPIKEAGILEGRNGIKETCLQHAARYLANQEWVKNDSLKTVENTAIPIIMLIAEVPDDLIATSGSVLNGQTLKVESVQSTGEESNIGGTEGLETSSWEKVLELKNDDGADAKSVRIDISFKSPSHTGLQTTELVRELTEQFPAATPLALVLKQFLADRSLDHSYSGGLSSYCLVLLVTRFLQHEHHLGRPINQNLGSLLMDFLYFFGNVFDPRQMRISIQGTGVYVNREKGHIDPIHIDDPLFPANNVGRNCFRIHQCIKAFADAYTILENELSCHPSNGDTSTNPPCGLLSKIIPSAITGIHEVFKVSAWHTSDSNARRNVMERWNFNFRCLACNVMTSEISREINHVEKKLPIVKTSYPNPLLRSAVIFNGYGVRAGLHSSSGEFPSCSPNSLKLGLEKSDADRALRFSSSSAAADVVGPSVATTTITATLTKARDVAEMVRHYGRCYWELSKARLRLLQANMLTAGLAASTLGLYAVICARCNRLNTWVGAVVGVFLHSLGVLSTLSVGSSCRLEITKCNPIRGNYVGVLYYSIRG</sequence>
<feature type="compositionally biased region" description="Pro residues" evidence="3">
    <location>
        <begin position="1020"/>
        <end position="1030"/>
    </location>
</feature>
<feature type="region of interest" description="Disordered" evidence="3">
    <location>
        <begin position="411"/>
        <end position="572"/>
    </location>
</feature>
<evidence type="ECO:0000256" key="4">
    <source>
        <dbReference type="SAM" id="Phobius"/>
    </source>
</evidence>
<dbReference type="GO" id="GO:0005730">
    <property type="term" value="C:nucleolus"/>
    <property type="evidence" value="ECO:0007669"/>
    <property type="project" value="TreeGrafter"/>
</dbReference>
<protein>
    <recommendedName>
        <fullName evidence="9">Polymerase nucleotidyl transferase domain-containing protein</fullName>
    </recommendedName>
</protein>
<keyword evidence="4" id="KW-0472">Membrane</keyword>
<feature type="compositionally biased region" description="Polar residues" evidence="3">
    <location>
        <begin position="627"/>
        <end position="649"/>
    </location>
</feature>
<dbReference type="Pfam" id="PF22600">
    <property type="entry name" value="MTPAP-like_central"/>
    <property type="match status" value="1"/>
</dbReference>
<keyword evidence="4" id="KW-1133">Transmembrane helix</keyword>
<dbReference type="PANTHER" id="PTHR23092:SF48">
    <property type="entry name" value="NUCLEOTIDYLTRANSFERASE FAMILY PROTEIN"/>
    <property type="match status" value="1"/>
</dbReference>
<keyword evidence="4" id="KW-0812">Transmembrane</keyword>
<dbReference type="Pfam" id="PF03828">
    <property type="entry name" value="PAP_assoc"/>
    <property type="match status" value="1"/>
</dbReference>
<dbReference type="Gene3D" id="3.30.460.10">
    <property type="entry name" value="Beta Polymerase, domain 2"/>
    <property type="match status" value="1"/>
</dbReference>
<dbReference type="EMBL" id="CM010717">
    <property type="protein sequence ID" value="RZC53438.1"/>
    <property type="molecule type" value="Genomic_DNA"/>
</dbReference>
<evidence type="ECO:0000256" key="3">
    <source>
        <dbReference type="SAM" id="MobiDB-lite"/>
    </source>
</evidence>
<dbReference type="GO" id="GO:0031123">
    <property type="term" value="P:RNA 3'-end processing"/>
    <property type="evidence" value="ECO:0007669"/>
    <property type="project" value="TreeGrafter"/>
</dbReference>
<dbReference type="InterPro" id="IPR002058">
    <property type="entry name" value="PAP_assoc"/>
</dbReference>
<dbReference type="STRING" id="3469.A0A4Y7J106"/>
<feature type="compositionally biased region" description="Basic and acidic residues" evidence="3">
    <location>
        <begin position="449"/>
        <end position="461"/>
    </location>
</feature>
<dbReference type="SUPFAM" id="SSF81631">
    <property type="entry name" value="PAP/OAS1 substrate-binding domain"/>
    <property type="match status" value="1"/>
</dbReference>
<evidence type="ECO:0000313" key="7">
    <source>
        <dbReference type="EMBL" id="RZC53438.1"/>
    </source>
</evidence>